<dbReference type="FunFam" id="3.40.50.1820:FF:000003">
    <property type="entry name" value="Dipeptidyl peptidase 4"/>
    <property type="match status" value="1"/>
</dbReference>
<feature type="domain" description="Peptidase S9 prolyl oligopeptidase catalytic" evidence="14">
    <location>
        <begin position="623"/>
        <end position="800"/>
    </location>
</feature>
<dbReference type="SUPFAM" id="SSF82171">
    <property type="entry name" value="DPP6 N-terminal domain-like"/>
    <property type="match status" value="1"/>
</dbReference>
<dbReference type="GO" id="GO:0005886">
    <property type="term" value="C:plasma membrane"/>
    <property type="evidence" value="ECO:0007669"/>
    <property type="project" value="TreeGrafter"/>
</dbReference>
<feature type="compositionally biased region" description="Low complexity" evidence="12">
    <location>
        <begin position="20"/>
        <end position="32"/>
    </location>
</feature>
<dbReference type="InterPro" id="IPR001375">
    <property type="entry name" value="Peptidase_S9_cat"/>
</dbReference>
<accession>A0A9N9BL02</accession>
<evidence type="ECO:0000256" key="7">
    <source>
        <dbReference type="ARBA" id="ARBA00022825"/>
    </source>
</evidence>
<dbReference type="InterPro" id="IPR002471">
    <property type="entry name" value="Pept_S9_AS"/>
</dbReference>
<evidence type="ECO:0000256" key="1">
    <source>
        <dbReference type="ARBA" id="ARBA00004576"/>
    </source>
</evidence>
<dbReference type="Pfam" id="PF00326">
    <property type="entry name" value="Peptidase_S9"/>
    <property type="match status" value="1"/>
</dbReference>
<dbReference type="GO" id="GO:0004252">
    <property type="term" value="F:serine-type endopeptidase activity"/>
    <property type="evidence" value="ECO:0007669"/>
    <property type="project" value="InterPro"/>
</dbReference>
<dbReference type="GO" id="GO:0005774">
    <property type="term" value="C:vacuolar membrane"/>
    <property type="evidence" value="ECO:0007669"/>
    <property type="project" value="UniProtKB-SubCell"/>
</dbReference>
<evidence type="ECO:0000256" key="10">
    <source>
        <dbReference type="ARBA" id="ARBA00023136"/>
    </source>
</evidence>
<dbReference type="Gene3D" id="2.140.10.30">
    <property type="entry name" value="Dipeptidylpeptidase IV, N-terminal domain"/>
    <property type="match status" value="1"/>
</dbReference>
<dbReference type="GO" id="GO:0006508">
    <property type="term" value="P:proteolysis"/>
    <property type="evidence" value="ECO:0007669"/>
    <property type="project" value="UniProtKB-KW"/>
</dbReference>
<protein>
    <submittedName>
        <fullName evidence="16">5544_t:CDS:1</fullName>
    </submittedName>
</protein>
<comment type="similarity">
    <text evidence="2">Belongs to the peptidase S9B family.</text>
</comment>
<keyword evidence="9 13" id="KW-1133">Transmembrane helix</keyword>
<evidence type="ECO:0000256" key="11">
    <source>
        <dbReference type="ARBA" id="ARBA00023180"/>
    </source>
</evidence>
<dbReference type="AlphaFoldDB" id="A0A9N9BL02"/>
<name>A0A9N9BL02_9GLOM</name>
<evidence type="ECO:0000256" key="4">
    <source>
        <dbReference type="ARBA" id="ARBA00022670"/>
    </source>
</evidence>
<organism evidence="16 17">
    <name type="scientific">Ambispora leptoticha</name>
    <dbReference type="NCBI Taxonomy" id="144679"/>
    <lineage>
        <taxon>Eukaryota</taxon>
        <taxon>Fungi</taxon>
        <taxon>Fungi incertae sedis</taxon>
        <taxon>Mucoromycota</taxon>
        <taxon>Glomeromycotina</taxon>
        <taxon>Glomeromycetes</taxon>
        <taxon>Archaeosporales</taxon>
        <taxon>Ambisporaceae</taxon>
        <taxon>Ambispora</taxon>
    </lineage>
</organism>
<feature type="compositionally biased region" description="Basic and acidic residues" evidence="12">
    <location>
        <begin position="7"/>
        <end position="19"/>
    </location>
</feature>
<feature type="domain" description="Dipeptidylpeptidase IV N-terminal" evidence="15">
    <location>
        <begin position="181"/>
        <end position="480"/>
    </location>
</feature>
<comment type="subcellular location">
    <subcellularLocation>
        <location evidence="1">Vacuole membrane</location>
        <topology evidence="1">Single-pass type II membrane protein</topology>
    </subcellularLocation>
</comment>
<evidence type="ECO:0000256" key="12">
    <source>
        <dbReference type="SAM" id="MobiDB-lite"/>
    </source>
</evidence>
<gene>
    <name evidence="16" type="ORF">ALEPTO_LOCUS6746</name>
</gene>
<dbReference type="InterPro" id="IPR029058">
    <property type="entry name" value="AB_hydrolase_fold"/>
</dbReference>
<keyword evidence="7" id="KW-0720">Serine protease</keyword>
<keyword evidence="11" id="KW-0325">Glycoprotein</keyword>
<comment type="caution">
    <text evidence="16">The sequence shown here is derived from an EMBL/GenBank/DDBJ whole genome shotgun (WGS) entry which is preliminary data.</text>
</comment>
<evidence type="ECO:0000256" key="8">
    <source>
        <dbReference type="ARBA" id="ARBA00022968"/>
    </source>
</evidence>
<dbReference type="SUPFAM" id="SSF53474">
    <property type="entry name" value="alpha/beta-Hydrolases"/>
    <property type="match status" value="1"/>
</dbReference>
<keyword evidence="3" id="KW-0031">Aminopeptidase</keyword>
<evidence type="ECO:0000256" key="13">
    <source>
        <dbReference type="SAM" id="Phobius"/>
    </source>
</evidence>
<keyword evidence="4" id="KW-0645">Protease</keyword>
<proteinExistence type="inferred from homology"/>
<evidence type="ECO:0000256" key="6">
    <source>
        <dbReference type="ARBA" id="ARBA00022801"/>
    </source>
</evidence>
<evidence type="ECO:0000256" key="2">
    <source>
        <dbReference type="ARBA" id="ARBA00006150"/>
    </source>
</evidence>
<keyword evidence="6" id="KW-0378">Hydrolase</keyword>
<dbReference type="PANTHER" id="PTHR11731">
    <property type="entry name" value="PROTEASE FAMILY S9B,C DIPEPTIDYL-PEPTIDASE IV-RELATED"/>
    <property type="match status" value="1"/>
</dbReference>
<dbReference type="InterPro" id="IPR050278">
    <property type="entry name" value="Serine_Prot_S9B/DPPIV"/>
</dbReference>
<feature type="region of interest" description="Disordered" evidence="12">
    <location>
        <begin position="1"/>
        <end position="37"/>
    </location>
</feature>
<dbReference type="Proteomes" id="UP000789508">
    <property type="component" value="Unassembled WGS sequence"/>
</dbReference>
<evidence type="ECO:0000256" key="3">
    <source>
        <dbReference type="ARBA" id="ARBA00022438"/>
    </source>
</evidence>
<keyword evidence="10 13" id="KW-0472">Membrane</keyword>
<keyword evidence="8" id="KW-0735">Signal-anchor</keyword>
<keyword evidence="17" id="KW-1185">Reference proteome</keyword>
<keyword evidence="5 13" id="KW-0812">Transmembrane</keyword>
<dbReference type="OrthoDB" id="16520at2759"/>
<evidence type="ECO:0000256" key="9">
    <source>
        <dbReference type="ARBA" id="ARBA00022989"/>
    </source>
</evidence>
<sequence>MSNSKYVRLDDNKEPEVERSSAAANNSTEASSITEDDENQRIFPRDTVLGIVPEDDTPEYDDIQLERSLRPCLTIAAVLLVIWVFAAIIYYTLFGTKNIDRSDTSRRIGFEDFISGSYQPSWKELEWSTTSEEDGIFTYRDEYNNIIMEHIADNSKTEFVSGRDIVYPFGGPIDYFSFKVSSDSLYVLLATNKEKQWRYSYYANYWIFNVTSKKTFPLISYDQYAKIAYVEWSPEGHSVAFVKNNDIYVLIDLTNERRLTFDGTDNVFNGVPDWIYEEEVLASNYALWWSPEGKQVAYLKLNETEVPEYRFPLYLKNDIADSYTHEVVMKYPKPGYPNPRVTLHVYDIVSSSIVEQTEAIRMEYNFDDEDRLITEVAWAGESYLLVRVMNRIQDLQRIVLVDAASRKGTTVREENAEEQDGGWFEIAQSIVYIPKSDTRKKDAYIDLVNNNGYLHLAMFSPIDSSNPTFLTSGEWEESSIERHVYSITFDGKNKTALTDTSKPGQYSVDFSPGTNYYNLKYEGPDLPWQKVLKVNEPKFENVLENNTRLQQLLEKKDLPTIRRTSISSGGIEMNALEIRPPHMDESGYQKYPVLFRVYGGPCSQIVNYKFAIDWHTYLASSVNPKFIIVMVDGRGTGFKGRAFRVGVRNRLGELESTDVVNAGRYWCNLSYVDCNRIGIWGWSYGGYLTSKIVEANSGVFKLAIAVAPVTDWRFYDSIYTERYMKTPQLNQEGYQKSAVSNMTDNVHFQQTAVLVDRLTLASVHNYQVQFFTDSDHNIMKNNAYSELYLLITRFLEENFGLEENSGKKE</sequence>
<dbReference type="GO" id="GO:0004177">
    <property type="term" value="F:aminopeptidase activity"/>
    <property type="evidence" value="ECO:0007669"/>
    <property type="project" value="UniProtKB-KW"/>
</dbReference>
<dbReference type="EMBL" id="CAJVPS010002493">
    <property type="protein sequence ID" value="CAG8569570.1"/>
    <property type="molecule type" value="Genomic_DNA"/>
</dbReference>
<dbReference type="InterPro" id="IPR002469">
    <property type="entry name" value="Peptidase_S9B_N"/>
</dbReference>
<dbReference type="Pfam" id="PF00930">
    <property type="entry name" value="DPPIV_N"/>
    <property type="match status" value="1"/>
</dbReference>
<reference evidence="16" key="1">
    <citation type="submission" date="2021-06" db="EMBL/GenBank/DDBJ databases">
        <authorList>
            <person name="Kallberg Y."/>
            <person name="Tangrot J."/>
            <person name="Rosling A."/>
        </authorList>
    </citation>
    <scope>NUCLEOTIDE SEQUENCE</scope>
    <source>
        <strain evidence="16">FL130A</strain>
    </source>
</reference>
<evidence type="ECO:0000259" key="15">
    <source>
        <dbReference type="Pfam" id="PF00930"/>
    </source>
</evidence>
<dbReference type="PANTHER" id="PTHR11731:SF200">
    <property type="entry name" value="DIPEPTIDYL PEPTIDASE 10, ISOFORM B"/>
    <property type="match status" value="1"/>
</dbReference>
<dbReference type="PROSITE" id="PS00708">
    <property type="entry name" value="PRO_ENDOPEP_SER"/>
    <property type="match status" value="1"/>
</dbReference>
<evidence type="ECO:0000259" key="14">
    <source>
        <dbReference type="Pfam" id="PF00326"/>
    </source>
</evidence>
<evidence type="ECO:0000313" key="16">
    <source>
        <dbReference type="EMBL" id="CAG8569570.1"/>
    </source>
</evidence>
<dbReference type="Gene3D" id="3.40.50.1820">
    <property type="entry name" value="alpha/beta hydrolase"/>
    <property type="match status" value="1"/>
</dbReference>
<feature type="transmembrane region" description="Helical" evidence="13">
    <location>
        <begin position="72"/>
        <end position="93"/>
    </location>
</feature>
<dbReference type="GO" id="GO:0008239">
    <property type="term" value="F:dipeptidyl-peptidase activity"/>
    <property type="evidence" value="ECO:0007669"/>
    <property type="project" value="TreeGrafter"/>
</dbReference>
<evidence type="ECO:0000256" key="5">
    <source>
        <dbReference type="ARBA" id="ARBA00022692"/>
    </source>
</evidence>
<evidence type="ECO:0000313" key="17">
    <source>
        <dbReference type="Proteomes" id="UP000789508"/>
    </source>
</evidence>